<gene>
    <name evidence="1" type="ORF">BV25DRAFT_960359</name>
</gene>
<evidence type="ECO:0000313" key="2">
    <source>
        <dbReference type="Proteomes" id="UP000814140"/>
    </source>
</evidence>
<dbReference type="EMBL" id="MU277219">
    <property type="protein sequence ID" value="KAI0060408.1"/>
    <property type="molecule type" value="Genomic_DNA"/>
</dbReference>
<evidence type="ECO:0000313" key="1">
    <source>
        <dbReference type="EMBL" id="KAI0060408.1"/>
    </source>
</evidence>
<organism evidence="1 2">
    <name type="scientific">Artomyces pyxidatus</name>
    <dbReference type="NCBI Taxonomy" id="48021"/>
    <lineage>
        <taxon>Eukaryota</taxon>
        <taxon>Fungi</taxon>
        <taxon>Dikarya</taxon>
        <taxon>Basidiomycota</taxon>
        <taxon>Agaricomycotina</taxon>
        <taxon>Agaricomycetes</taxon>
        <taxon>Russulales</taxon>
        <taxon>Auriscalpiaceae</taxon>
        <taxon>Artomyces</taxon>
    </lineage>
</organism>
<comment type="caution">
    <text evidence="1">The sequence shown here is derived from an EMBL/GenBank/DDBJ whole genome shotgun (WGS) entry which is preliminary data.</text>
</comment>
<dbReference type="Proteomes" id="UP000814140">
    <property type="component" value="Unassembled WGS sequence"/>
</dbReference>
<name>A0ACB8SVY0_9AGAM</name>
<proteinExistence type="predicted"/>
<sequence>MSYVMTTESALLDHCFMKMNYLRILRGLRTSMSVLCKVDKGRLGELDCASYLEYGYIPSPSNPSYLFVIIDSRTTRRGRASIPIAATAATRLTRDLNITSRDLCSQMNVFSDLSPTQSSSSLSHRLRACLLQVFSSLQHSCPPLSRIAKSKMARSSAVRFMHVRYDTELSRLPQTL</sequence>
<protein>
    <submittedName>
        <fullName evidence="1">Uncharacterized protein</fullName>
    </submittedName>
</protein>
<reference evidence="1" key="1">
    <citation type="submission" date="2021-03" db="EMBL/GenBank/DDBJ databases">
        <authorList>
            <consortium name="DOE Joint Genome Institute"/>
            <person name="Ahrendt S."/>
            <person name="Looney B.P."/>
            <person name="Miyauchi S."/>
            <person name="Morin E."/>
            <person name="Drula E."/>
            <person name="Courty P.E."/>
            <person name="Chicoki N."/>
            <person name="Fauchery L."/>
            <person name="Kohler A."/>
            <person name="Kuo A."/>
            <person name="Labutti K."/>
            <person name="Pangilinan J."/>
            <person name="Lipzen A."/>
            <person name="Riley R."/>
            <person name="Andreopoulos W."/>
            <person name="He G."/>
            <person name="Johnson J."/>
            <person name="Barry K.W."/>
            <person name="Grigoriev I.V."/>
            <person name="Nagy L."/>
            <person name="Hibbett D."/>
            <person name="Henrissat B."/>
            <person name="Matheny P.B."/>
            <person name="Labbe J."/>
            <person name="Martin F."/>
        </authorList>
    </citation>
    <scope>NUCLEOTIDE SEQUENCE</scope>
    <source>
        <strain evidence="1">HHB10654</strain>
    </source>
</reference>
<accession>A0ACB8SVY0</accession>
<keyword evidence="2" id="KW-1185">Reference proteome</keyword>
<reference evidence="1" key="2">
    <citation type="journal article" date="2022" name="New Phytol.">
        <title>Evolutionary transition to the ectomycorrhizal habit in the genomes of a hyperdiverse lineage of mushroom-forming fungi.</title>
        <authorList>
            <person name="Looney B."/>
            <person name="Miyauchi S."/>
            <person name="Morin E."/>
            <person name="Drula E."/>
            <person name="Courty P.E."/>
            <person name="Kohler A."/>
            <person name="Kuo A."/>
            <person name="LaButti K."/>
            <person name="Pangilinan J."/>
            <person name="Lipzen A."/>
            <person name="Riley R."/>
            <person name="Andreopoulos W."/>
            <person name="He G."/>
            <person name="Johnson J."/>
            <person name="Nolan M."/>
            <person name="Tritt A."/>
            <person name="Barry K.W."/>
            <person name="Grigoriev I.V."/>
            <person name="Nagy L.G."/>
            <person name="Hibbett D."/>
            <person name="Henrissat B."/>
            <person name="Matheny P.B."/>
            <person name="Labbe J."/>
            <person name="Martin F.M."/>
        </authorList>
    </citation>
    <scope>NUCLEOTIDE SEQUENCE</scope>
    <source>
        <strain evidence="1">HHB10654</strain>
    </source>
</reference>